<dbReference type="EMBL" id="JQCH01000005">
    <property type="protein sequence ID" value="KRO10399.1"/>
    <property type="molecule type" value="Genomic_DNA"/>
</dbReference>
<sequence length="52" mass="6127">MLLVLLLHGSFCGWEHISANQRNMNYNPKLTWSFMNNRGIFTYKSFIFTNGI</sequence>
<evidence type="ECO:0008006" key="3">
    <source>
        <dbReference type="Google" id="ProtNLM"/>
    </source>
</evidence>
<organism evidence="1 2">
    <name type="scientific">Paucilactobacillus hokkaidonensis</name>
    <dbReference type="NCBI Taxonomy" id="1193095"/>
    <lineage>
        <taxon>Bacteria</taxon>
        <taxon>Bacillati</taxon>
        <taxon>Bacillota</taxon>
        <taxon>Bacilli</taxon>
        <taxon>Lactobacillales</taxon>
        <taxon>Lactobacillaceae</taxon>
        <taxon>Paucilactobacillus</taxon>
    </lineage>
</organism>
<proteinExistence type="predicted"/>
<accession>A0ABR5Q765</accession>
<name>A0ABR5Q765_9LACO</name>
<reference evidence="1 2" key="1">
    <citation type="journal article" date="2015" name="Genome Announc.">
        <title>Expanding the biotechnology potential of lactobacilli through comparative genomics of 213 strains and associated genera.</title>
        <authorList>
            <person name="Sun Z."/>
            <person name="Harris H.M."/>
            <person name="McCann A."/>
            <person name="Guo C."/>
            <person name="Argimon S."/>
            <person name="Zhang W."/>
            <person name="Yang X."/>
            <person name="Jeffery I.B."/>
            <person name="Cooney J.C."/>
            <person name="Kagawa T.F."/>
            <person name="Liu W."/>
            <person name="Song Y."/>
            <person name="Salvetti E."/>
            <person name="Wrobel A."/>
            <person name="Rasinkangas P."/>
            <person name="Parkhill J."/>
            <person name="Rea M.C."/>
            <person name="O'Sullivan O."/>
            <person name="Ritari J."/>
            <person name="Douillard F.P."/>
            <person name="Paul Ross R."/>
            <person name="Yang R."/>
            <person name="Briner A.E."/>
            <person name="Felis G.E."/>
            <person name="de Vos W.M."/>
            <person name="Barrangou R."/>
            <person name="Klaenhammer T.R."/>
            <person name="Caufield P.W."/>
            <person name="Cui Y."/>
            <person name="Zhang H."/>
            <person name="O'Toole P.W."/>
        </authorList>
    </citation>
    <scope>NUCLEOTIDE SEQUENCE [LARGE SCALE GENOMIC DNA]</scope>
    <source>
        <strain evidence="1 2">DSM 26202</strain>
    </source>
</reference>
<gene>
    <name evidence="1" type="ORF">IV59_GL001795</name>
</gene>
<dbReference type="Proteomes" id="UP000051884">
    <property type="component" value="Unassembled WGS sequence"/>
</dbReference>
<comment type="caution">
    <text evidence="1">The sequence shown here is derived from an EMBL/GenBank/DDBJ whole genome shotgun (WGS) entry which is preliminary data.</text>
</comment>
<evidence type="ECO:0000313" key="1">
    <source>
        <dbReference type="EMBL" id="KRO10399.1"/>
    </source>
</evidence>
<evidence type="ECO:0000313" key="2">
    <source>
        <dbReference type="Proteomes" id="UP000051884"/>
    </source>
</evidence>
<keyword evidence="2" id="KW-1185">Reference proteome</keyword>
<protein>
    <recommendedName>
        <fullName evidence="3">Transposase</fullName>
    </recommendedName>
</protein>